<protein>
    <submittedName>
        <fullName evidence="2">Uncharacterized protein</fullName>
    </submittedName>
</protein>
<proteinExistence type="predicted"/>
<keyword evidence="1" id="KW-1133">Transmembrane helix</keyword>
<keyword evidence="1" id="KW-0472">Membrane</keyword>
<dbReference type="Proteomes" id="UP000405805">
    <property type="component" value="Unassembled WGS sequence"/>
</dbReference>
<reference evidence="3" key="1">
    <citation type="submission" date="2019-09" db="EMBL/GenBank/DDBJ databases">
        <title>Distinct polysaccharide growth profiles of human intestinal Prevotella copri isolates.</title>
        <authorList>
            <person name="Fehlner-Peach H."/>
            <person name="Magnabosco C."/>
            <person name="Raghavan V."/>
            <person name="Scher J.U."/>
            <person name="Tett A."/>
            <person name="Cox L.M."/>
            <person name="Gottsegen C."/>
            <person name="Watters A."/>
            <person name="Wiltshire- Gordon J.D."/>
            <person name="Segata N."/>
            <person name="Bonneau R."/>
            <person name="Littman D.R."/>
        </authorList>
    </citation>
    <scope>NUCLEOTIDE SEQUENCE [LARGE SCALE GENOMIC DNA]</scope>
    <source>
        <strain evidence="3">iA624</strain>
    </source>
</reference>
<organism evidence="2 3">
    <name type="scientific">Segatella copri</name>
    <dbReference type="NCBI Taxonomy" id="165179"/>
    <lineage>
        <taxon>Bacteria</taxon>
        <taxon>Pseudomonadati</taxon>
        <taxon>Bacteroidota</taxon>
        <taxon>Bacteroidia</taxon>
        <taxon>Bacteroidales</taxon>
        <taxon>Prevotellaceae</taxon>
        <taxon>Segatella</taxon>
    </lineage>
</organism>
<dbReference type="EMBL" id="VZBP01000096">
    <property type="protein sequence ID" value="MQO09638.1"/>
    <property type="molecule type" value="Genomic_DNA"/>
</dbReference>
<evidence type="ECO:0000313" key="3">
    <source>
        <dbReference type="Proteomes" id="UP000405805"/>
    </source>
</evidence>
<keyword evidence="1" id="KW-0812">Transmembrane</keyword>
<comment type="caution">
    <text evidence="2">The sequence shown here is derived from an EMBL/GenBank/DDBJ whole genome shotgun (WGS) entry which is preliminary data.</text>
</comment>
<accession>A0AA91A3K8</accession>
<evidence type="ECO:0000313" key="2">
    <source>
        <dbReference type="EMBL" id="MQO09638.1"/>
    </source>
</evidence>
<dbReference type="RefSeq" id="WP_153097037.1">
    <property type="nucleotide sequence ID" value="NZ_VZBP01000096.1"/>
</dbReference>
<name>A0AA91A3K8_9BACT</name>
<feature type="transmembrane region" description="Helical" evidence="1">
    <location>
        <begin position="296"/>
        <end position="315"/>
    </location>
</feature>
<evidence type="ECO:0000256" key="1">
    <source>
        <dbReference type="SAM" id="Phobius"/>
    </source>
</evidence>
<dbReference type="AlphaFoldDB" id="A0AA91A3K8"/>
<gene>
    <name evidence="2" type="ORF">F7D57_07920</name>
</gene>
<sequence>MVNLKAFRNKIINLLANTCTQKVLRAGYLLVPMIITYACLCLYISWSHIPERNITAEVSALGYCSDSSYCNFRINIDAVGMSEQHKDSVCDNYVEITNHPLYARRIELPDSFYQVFKPICLANEKYLEKMKSFYSLNYECGATMSAKLPKEQENETLYTYCSNLTFNYASNPKWKGNGAEKITYGNGLIAFNETYGSGYLRFKSNLFNQVPRLWSRWDITQSNVSLRLKCNNIRCDTISLEFFGASLFSEMYPRPDYINMSRIEFTDSIKINEIISKGLRFHVEFVQLREMAETRIIVLTSILSLALSLIGSIIYKRFLE</sequence>
<feature type="transmembrane region" description="Helical" evidence="1">
    <location>
        <begin position="26"/>
        <end position="46"/>
    </location>
</feature>